<evidence type="ECO:0008006" key="4">
    <source>
        <dbReference type="Google" id="ProtNLM"/>
    </source>
</evidence>
<dbReference type="AlphaFoldDB" id="A0A1B1Z8D9"/>
<feature type="chain" id="PRO_5008533304" description="Lipoprotein" evidence="1">
    <location>
        <begin position="21"/>
        <end position="126"/>
    </location>
</feature>
<keyword evidence="1" id="KW-0732">Signal</keyword>
<name>A0A1B1Z8D9_9BACL</name>
<evidence type="ECO:0000313" key="2">
    <source>
        <dbReference type="EMBL" id="ANX13727.1"/>
    </source>
</evidence>
<dbReference type="RefSeq" id="WP_066292963.1">
    <property type="nucleotide sequence ID" value="NZ_CP016761.1"/>
</dbReference>
<dbReference type="PROSITE" id="PS51257">
    <property type="entry name" value="PROKAR_LIPOPROTEIN"/>
    <property type="match status" value="1"/>
</dbReference>
<dbReference type="EMBL" id="CP016761">
    <property type="protein sequence ID" value="ANX13727.1"/>
    <property type="molecule type" value="Genomic_DNA"/>
</dbReference>
<sequence length="126" mass="14766">MKKHLVTTLLLVLILLQACSNDTPETMKINDKEYSYNERLIDSLDLTKGTNDYIQLQIKGLPPERTPDYKIELNADDKSEVIMVWEENKQDLSYLVDIKKEKDQLFTQIKGNEAEEIKKLLEEYED</sequence>
<evidence type="ECO:0000313" key="3">
    <source>
        <dbReference type="Proteomes" id="UP000077412"/>
    </source>
</evidence>
<accession>A0A1B1Z8D9</accession>
<reference evidence="2 3" key="1">
    <citation type="submission" date="2016-08" db="EMBL/GenBank/DDBJ databases">
        <title>Complete genome sequence of Fictibacillus arsenicus G25-54, a strain with toxicity to nematodes and a potential arsenic-resistance activity.</title>
        <authorList>
            <person name="Zheng Z."/>
        </authorList>
    </citation>
    <scope>NUCLEOTIDE SEQUENCE [LARGE SCALE GENOMIC DNA]</scope>
    <source>
        <strain evidence="2 3">G25-54</strain>
    </source>
</reference>
<dbReference type="STRING" id="255247.ABE41_017090"/>
<organism evidence="2 3">
    <name type="scientific">Fictibacillus arsenicus</name>
    <dbReference type="NCBI Taxonomy" id="255247"/>
    <lineage>
        <taxon>Bacteria</taxon>
        <taxon>Bacillati</taxon>
        <taxon>Bacillota</taxon>
        <taxon>Bacilli</taxon>
        <taxon>Bacillales</taxon>
        <taxon>Fictibacillaceae</taxon>
        <taxon>Fictibacillus</taxon>
    </lineage>
</organism>
<dbReference type="KEGG" id="far:ABE41_017090"/>
<feature type="signal peptide" evidence="1">
    <location>
        <begin position="1"/>
        <end position="20"/>
    </location>
</feature>
<evidence type="ECO:0000256" key="1">
    <source>
        <dbReference type="SAM" id="SignalP"/>
    </source>
</evidence>
<protein>
    <recommendedName>
        <fullName evidence="4">Lipoprotein</fullName>
    </recommendedName>
</protein>
<keyword evidence="3" id="KW-1185">Reference proteome</keyword>
<gene>
    <name evidence="2" type="ORF">ABE41_017090</name>
</gene>
<dbReference type="Proteomes" id="UP000077412">
    <property type="component" value="Chromosome"/>
</dbReference>
<proteinExistence type="predicted"/>